<keyword evidence="1" id="KW-0812">Transmembrane</keyword>
<organism evidence="2 3">
    <name type="scientific">Thalassoglobus polymorphus</name>
    <dbReference type="NCBI Taxonomy" id="2527994"/>
    <lineage>
        <taxon>Bacteria</taxon>
        <taxon>Pseudomonadati</taxon>
        <taxon>Planctomycetota</taxon>
        <taxon>Planctomycetia</taxon>
        <taxon>Planctomycetales</taxon>
        <taxon>Planctomycetaceae</taxon>
        <taxon>Thalassoglobus</taxon>
    </lineage>
</organism>
<gene>
    <name evidence="2" type="ORF">Mal48_17830</name>
</gene>
<accession>A0A517QLN6</accession>
<keyword evidence="3" id="KW-1185">Reference proteome</keyword>
<name>A0A517QLN6_9PLAN</name>
<dbReference type="KEGG" id="tpol:Mal48_17830"/>
<keyword evidence="1" id="KW-0472">Membrane</keyword>
<dbReference type="EMBL" id="CP036267">
    <property type="protein sequence ID" value="QDT32536.1"/>
    <property type="molecule type" value="Genomic_DNA"/>
</dbReference>
<dbReference type="Proteomes" id="UP000315724">
    <property type="component" value="Chromosome"/>
</dbReference>
<reference evidence="2 3" key="1">
    <citation type="submission" date="2019-02" db="EMBL/GenBank/DDBJ databases">
        <title>Deep-cultivation of Planctomycetes and their phenomic and genomic characterization uncovers novel biology.</title>
        <authorList>
            <person name="Wiegand S."/>
            <person name="Jogler M."/>
            <person name="Boedeker C."/>
            <person name="Pinto D."/>
            <person name="Vollmers J."/>
            <person name="Rivas-Marin E."/>
            <person name="Kohn T."/>
            <person name="Peeters S.H."/>
            <person name="Heuer A."/>
            <person name="Rast P."/>
            <person name="Oberbeckmann S."/>
            <person name="Bunk B."/>
            <person name="Jeske O."/>
            <person name="Meyerdierks A."/>
            <person name="Storesund J.E."/>
            <person name="Kallscheuer N."/>
            <person name="Luecker S."/>
            <person name="Lage O.M."/>
            <person name="Pohl T."/>
            <person name="Merkel B.J."/>
            <person name="Hornburger P."/>
            <person name="Mueller R.-W."/>
            <person name="Bruemmer F."/>
            <person name="Labrenz M."/>
            <person name="Spormann A.M."/>
            <person name="Op den Camp H."/>
            <person name="Overmann J."/>
            <person name="Amann R."/>
            <person name="Jetten M.S.M."/>
            <person name="Mascher T."/>
            <person name="Medema M.H."/>
            <person name="Devos D.P."/>
            <person name="Kaster A.-K."/>
            <person name="Ovreas L."/>
            <person name="Rohde M."/>
            <person name="Galperin M.Y."/>
            <person name="Jogler C."/>
        </authorList>
    </citation>
    <scope>NUCLEOTIDE SEQUENCE [LARGE SCALE GENOMIC DNA]</scope>
    <source>
        <strain evidence="2 3">Mal48</strain>
    </source>
</reference>
<evidence type="ECO:0000256" key="1">
    <source>
        <dbReference type="SAM" id="Phobius"/>
    </source>
</evidence>
<keyword evidence="1" id="KW-1133">Transmembrane helix</keyword>
<proteinExistence type="predicted"/>
<feature type="transmembrane region" description="Helical" evidence="1">
    <location>
        <begin position="51"/>
        <end position="72"/>
    </location>
</feature>
<sequence>MRGASVAVFAELIFTARKAAMVILTGVGTGFERWQMMQLQRQGLQELGLNLLFFGMIVLAGVNGTMVPFYGLREACSKMLASEGTDRPWRWDYWRFRLQLGSVILWELEERPIFVFQTADGNLQRPHERSLGSYWSC</sequence>
<dbReference type="AlphaFoldDB" id="A0A517QLN6"/>
<feature type="transmembrane region" description="Helical" evidence="1">
    <location>
        <begin position="12"/>
        <end position="31"/>
    </location>
</feature>
<protein>
    <submittedName>
        <fullName evidence="2">Uncharacterized protein</fullName>
    </submittedName>
</protein>
<evidence type="ECO:0000313" key="3">
    <source>
        <dbReference type="Proteomes" id="UP000315724"/>
    </source>
</evidence>
<evidence type="ECO:0000313" key="2">
    <source>
        <dbReference type="EMBL" id="QDT32536.1"/>
    </source>
</evidence>